<dbReference type="PROSITE" id="PS50881">
    <property type="entry name" value="S5_DSRBD"/>
    <property type="match status" value="1"/>
</dbReference>
<dbReference type="PANTHER" id="PTHR48277:SF1">
    <property type="entry name" value="MITOCHONDRIAL RIBOSOMAL PROTEIN S5"/>
    <property type="match status" value="1"/>
</dbReference>
<keyword evidence="5 8" id="KW-0687">Ribonucleoprotein</keyword>
<evidence type="ECO:0000259" key="10">
    <source>
        <dbReference type="PROSITE" id="PS50881"/>
    </source>
</evidence>
<dbReference type="AlphaFoldDB" id="A0A420XWF8"/>
<evidence type="ECO:0000256" key="5">
    <source>
        <dbReference type="ARBA" id="ARBA00023274"/>
    </source>
</evidence>
<reference evidence="11 12" key="1">
    <citation type="submission" date="2018-08" db="EMBL/GenBank/DDBJ databases">
        <title>Draft genome of the lignicolous fungus Coniochaeta pulveracea.</title>
        <authorList>
            <person name="Borstlap C.J."/>
            <person name="De Witt R.N."/>
            <person name="Botha A."/>
            <person name="Volschenk H."/>
        </authorList>
    </citation>
    <scope>NUCLEOTIDE SEQUENCE [LARGE SCALE GENOMIC DNA]</scope>
    <source>
        <strain evidence="11 12">CAB683</strain>
    </source>
</reference>
<dbReference type="SUPFAM" id="SSF54211">
    <property type="entry name" value="Ribosomal protein S5 domain 2-like"/>
    <property type="match status" value="1"/>
</dbReference>
<name>A0A420XWF8_9PEZI</name>
<sequence>MSVSHPLARRVLSRCLASSSSSSSLTASATVPSTCRPFHSSVPLEARRRPRFKSVRADELGLTTPEAVDNFSKEAFPDFTPEEKQHLETKYNTQQIASIELGESAIDPHDLAIQGRLRNDPYRLPYIEDFSVIRPVIDHRAKTKLWHNPRSRFMNLEEFTEDLIQWAKKFFPEHGKEAKTLKDFVWDEYKEQPEEAWPEQAMKKAKKGYEEYMKQAEEEGVIDLEKMGPKDLDVLDYLMNRHTLTDGRYPDRGSNSALVPGLPKEIPGVAGLYNRNVDPEDEGLDDEGNYTDLKKQTGMSLRNIMQIKTKQVVTRYVSNQTRLGKIQSIHCMYIAGNQNGWLGVGSAKSTEPSIASLKAKLNAIKNMRPIPRYENRTTYGNVESKVSGTIVRLSSRPPGFGLRVPYRIFEMARMAGISDLACKIPRSRNPMNTVKAAYLALTNQPDPEQIATGRGKKLVDVRKVYYGGAVN</sequence>
<dbReference type="PANTHER" id="PTHR48277">
    <property type="entry name" value="MITOCHONDRIAL RIBOSOMAL PROTEIN S5"/>
    <property type="match status" value="1"/>
</dbReference>
<evidence type="ECO:0000256" key="9">
    <source>
        <dbReference type="RuleBase" id="RU003823"/>
    </source>
</evidence>
<protein>
    <recommendedName>
        <fullName evidence="7">Small ribosomal subunit protein uS5m</fullName>
    </recommendedName>
</protein>
<dbReference type="Gene3D" id="3.30.230.10">
    <property type="match status" value="1"/>
</dbReference>
<dbReference type="GO" id="GO:0006412">
    <property type="term" value="P:translation"/>
    <property type="evidence" value="ECO:0007669"/>
    <property type="project" value="InterPro"/>
</dbReference>
<dbReference type="Pfam" id="PF03719">
    <property type="entry name" value="Ribosomal_S5_C"/>
    <property type="match status" value="1"/>
</dbReference>
<comment type="similarity">
    <text evidence="2 9">Belongs to the universal ribosomal protein uS5 family.</text>
</comment>
<dbReference type="FunFam" id="3.30.160.20:FF:000022">
    <property type="entry name" value="28S ribosomal protein S5, mitochondrial"/>
    <property type="match status" value="1"/>
</dbReference>
<organism evidence="11 12">
    <name type="scientific">Coniochaeta pulveracea</name>
    <dbReference type="NCBI Taxonomy" id="177199"/>
    <lineage>
        <taxon>Eukaryota</taxon>
        <taxon>Fungi</taxon>
        <taxon>Dikarya</taxon>
        <taxon>Ascomycota</taxon>
        <taxon>Pezizomycotina</taxon>
        <taxon>Sordariomycetes</taxon>
        <taxon>Sordariomycetidae</taxon>
        <taxon>Coniochaetales</taxon>
        <taxon>Coniochaetaceae</taxon>
        <taxon>Coniochaeta</taxon>
    </lineage>
</organism>
<dbReference type="Proteomes" id="UP000275385">
    <property type="component" value="Unassembled WGS sequence"/>
</dbReference>
<evidence type="ECO:0000256" key="3">
    <source>
        <dbReference type="ARBA" id="ARBA00022980"/>
    </source>
</evidence>
<evidence type="ECO:0000256" key="1">
    <source>
        <dbReference type="ARBA" id="ARBA00004173"/>
    </source>
</evidence>
<keyword evidence="12" id="KW-1185">Reference proteome</keyword>
<dbReference type="GO" id="GO:0003723">
    <property type="term" value="F:RNA binding"/>
    <property type="evidence" value="ECO:0007669"/>
    <property type="project" value="InterPro"/>
</dbReference>
<dbReference type="GO" id="GO:0005763">
    <property type="term" value="C:mitochondrial small ribosomal subunit"/>
    <property type="evidence" value="ECO:0007669"/>
    <property type="project" value="UniProtKB-ARBA"/>
</dbReference>
<dbReference type="InterPro" id="IPR013810">
    <property type="entry name" value="Ribosomal_uS5_N"/>
</dbReference>
<dbReference type="InterPro" id="IPR005324">
    <property type="entry name" value="Ribosomal_uS5_C"/>
</dbReference>
<dbReference type="OrthoDB" id="309483at2759"/>
<evidence type="ECO:0000256" key="8">
    <source>
        <dbReference type="PROSITE-ProRule" id="PRU00268"/>
    </source>
</evidence>
<dbReference type="InterPro" id="IPR000851">
    <property type="entry name" value="Ribosomal_uS5"/>
</dbReference>
<evidence type="ECO:0000313" key="12">
    <source>
        <dbReference type="Proteomes" id="UP000275385"/>
    </source>
</evidence>
<dbReference type="InterPro" id="IPR020568">
    <property type="entry name" value="Ribosomal_Su5_D2-typ_SF"/>
</dbReference>
<dbReference type="InterPro" id="IPR014721">
    <property type="entry name" value="Ribsml_uS5_D2-typ_fold_subgr"/>
</dbReference>
<keyword evidence="3 8" id="KW-0689">Ribosomal protein</keyword>
<dbReference type="SUPFAM" id="SSF54768">
    <property type="entry name" value="dsRNA-binding domain-like"/>
    <property type="match status" value="1"/>
</dbReference>
<accession>A0A420XWF8</accession>
<feature type="domain" description="S5 DRBM" evidence="10">
    <location>
        <begin position="307"/>
        <end position="370"/>
    </location>
</feature>
<comment type="caution">
    <text evidence="11">The sequence shown here is derived from an EMBL/GenBank/DDBJ whole genome shotgun (WGS) entry which is preliminary data.</text>
</comment>
<dbReference type="EMBL" id="QVQW01000125">
    <property type="protein sequence ID" value="RKU40023.1"/>
    <property type="molecule type" value="Genomic_DNA"/>
</dbReference>
<dbReference type="STRING" id="177199.A0A420XWF8"/>
<evidence type="ECO:0000256" key="4">
    <source>
        <dbReference type="ARBA" id="ARBA00023128"/>
    </source>
</evidence>
<evidence type="ECO:0000256" key="7">
    <source>
        <dbReference type="ARBA" id="ARBA00039335"/>
    </source>
</evidence>
<evidence type="ECO:0000256" key="6">
    <source>
        <dbReference type="ARBA" id="ARBA00037226"/>
    </source>
</evidence>
<evidence type="ECO:0000256" key="2">
    <source>
        <dbReference type="ARBA" id="ARBA00008945"/>
    </source>
</evidence>
<keyword evidence="4" id="KW-0496">Mitochondrion</keyword>
<proteinExistence type="inferred from homology"/>
<dbReference type="FunFam" id="3.30.230.10:FF:000041">
    <property type="entry name" value="37S ribosomal protein S5"/>
    <property type="match status" value="1"/>
</dbReference>
<dbReference type="Gene3D" id="3.30.160.20">
    <property type="match status" value="1"/>
</dbReference>
<dbReference type="Pfam" id="PF00333">
    <property type="entry name" value="Ribosomal_S5"/>
    <property type="match status" value="1"/>
</dbReference>
<evidence type="ECO:0000313" key="11">
    <source>
        <dbReference type="EMBL" id="RKU40023.1"/>
    </source>
</evidence>
<gene>
    <name evidence="11" type="primary">MRPS5</name>
    <name evidence="11" type="ORF">DL546_000424</name>
</gene>
<dbReference type="GO" id="GO:0003735">
    <property type="term" value="F:structural constituent of ribosome"/>
    <property type="evidence" value="ECO:0007669"/>
    <property type="project" value="UniProtKB-UniRule"/>
</dbReference>
<comment type="function">
    <text evidence="6">Component of the mitochondrial ribosome (mitoribosome), a dedicated translation machinery responsible for the synthesis of mitochondrial genome-encoded proteins, including at least some of the essential transmembrane subunits of the mitochondrial respiratory chain. The mitoribosomes are attached to the mitochondrial inner membrane and translation products are cotranslationally integrated into the membrane.</text>
</comment>
<comment type="subcellular location">
    <subcellularLocation>
        <location evidence="1">Mitochondrion</location>
    </subcellularLocation>
</comment>